<dbReference type="EMBL" id="AAUW01000002">
    <property type="protein sequence ID" value="EAV45757.1"/>
    <property type="molecule type" value="Genomic_DNA"/>
</dbReference>
<organism evidence="4 5">
    <name type="scientific">Roseibium aggregatum (strain ATCC 25650 / DSM 13394 / JCM 20685 / NBRC 16684 / NCIMB 2208 / IAM 12614 / B1)</name>
    <name type="common">Stappia aggregata</name>
    <dbReference type="NCBI Taxonomy" id="384765"/>
    <lineage>
        <taxon>Bacteria</taxon>
        <taxon>Pseudomonadati</taxon>
        <taxon>Pseudomonadota</taxon>
        <taxon>Alphaproteobacteria</taxon>
        <taxon>Hyphomicrobiales</taxon>
        <taxon>Stappiaceae</taxon>
        <taxon>Roseibium</taxon>
    </lineage>
</organism>
<gene>
    <name evidence="4" type="ORF">SIAM614_24097</name>
</gene>
<dbReference type="InterPro" id="IPR028081">
    <property type="entry name" value="Leu-bd"/>
</dbReference>
<evidence type="ECO:0000313" key="4">
    <source>
        <dbReference type="EMBL" id="EAV45757.1"/>
    </source>
</evidence>
<sequence>MDRSGEEWRNRSGGIPFDAAWEENMKSIKQFALGTAVALGVGFSGAMTTAVQAEDANYVPLLTYRTGPYAGSGIHIANGMHDYLQMLNERDGGIGGVKLALEECETGYNAQKGVECYEATKGKGALVYNPYSTGITLQLIPKAGVDKIPVLSMGYGLSAAAVGSTFPWIFNVPDTYWDGASVVIKYIGEQEGGLENLKGKKIGYIFLDAGYGREPLPLLEQLAEKYGFELLQYPVPGAEMQNQSSQWLNVRRDRPDYMVMWGWGAMNPTAVKEAVKIRFPMDKFIGVWWSAGDDDASAGGEGAKGYKALNFSGVGADFPALNDIKKHVVDAGKSSTDASTIGSTLYNRGVLNSVIIAEGIRTAQELTGKKVITGEDMRLGLEALNLDEARLAELGLKGFAHPMKVTCEDHAGSHPVFIQEWDGKKWRQASDWIEPMTDVVRPLLEAAAAEYAEKNAPWPARTEPCPN</sequence>
<protein>
    <submittedName>
        <fullName evidence="4">ABC branched amino acid transporter family, periplasmic substrate-binding subunit</fullName>
    </submittedName>
</protein>
<feature type="domain" description="Leucine-binding protein" evidence="3">
    <location>
        <begin position="59"/>
        <end position="423"/>
    </location>
</feature>
<evidence type="ECO:0000259" key="3">
    <source>
        <dbReference type="Pfam" id="PF13458"/>
    </source>
</evidence>
<proteinExistence type="inferred from homology"/>
<evidence type="ECO:0000256" key="1">
    <source>
        <dbReference type="ARBA" id="ARBA00010062"/>
    </source>
</evidence>
<dbReference type="InterPro" id="IPR028082">
    <property type="entry name" value="Peripla_BP_I"/>
</dbReference>
<dbReference type="CDD" id="cd06334">
    <property type="entry name" value="PBP1_ABC_ligand_binding-like"/>
    <property type="match status" value="1"/>
</dbReference>
<name>A0NNM6_ROSAI</name>
<accession>A0NNM6</accession>
<evidence type="ECO:0000256" key="2">
    <source>
        <dbReference type="ARBA" id="ARBA00022729"/>
    </source>
</evidence>
<dbReference type="Proteomes" id="UP000004848">
    <property type="component" value="Unassembled WGS sequence"/>
</dbReference>
<dbReference type="PANTHER" id="PTHR47235:SF1">
    <property type="entry name" value="BLR6548 PROTEIN"/>
    <property type="match status" value="1"/>
</dbReference>
<evidence type="ECO:0000313" key="5">
    <source>
        <dbReference type="Proteomes" id="UP000004848"/>
    </source>
</evidence>
<dbReference type="Pfam" id="PF13458">
    <property type="entry name" value="Peripla_BP_6"/>
    <property type="match status" value="1"/>
</dbReference>
<dbReference type="Gene3D" id="3.40.50.2300">
    <property type="match status" value="2"/>
</dbReference>
<dbReference type="PANTHER" id="PTHR47235">
    <property type="entry name" value="BLR6548 PROTEIN"/>
    <property type="match status" value="1"/>
</dbReference>
<dbReference type="eggNOG" id="COG0683">
    <property type="taxonomic scope" value="Bacteria"/>
</dbReference>
<comment type="caution">
    <text evidence="4">The sequence shown here is derived from an EMBL/GenBank/DDBJ whole genome shotgun (WGS) entry which is preliminary data.</text>
</comment>
<comment type="similarity">
    <text evidence="1">Belongs to the leucine-binding protein family.</text>
</comment>
<dbReference type="SUPFAM" id="SSF53822">
    <property type="entry name" value="Periplasmic binding protein-like I"/>
    <property type="match status" value="1"/>
</dbReference>
<keyword evidence="2" id="KW-0732">Signal</keyword>
<reference evidence="4 5" key="1">
    <citation type="submission" date="2006-05" db="EMBL/GenBank/DDBJ databases">
        <authorList>
            <person name="King G."/>
            <person name="Ferriera S."/>
            <person name="Johnson J."/>
            <person name="Kravitz S."/>
            <person name="Beeson K."/>
            <person name="Sutton G."/>
            <person name="Rogers Y.-H."/>
            <person name="Friedman R."/>
            <person name="Frazier M."/>
            <person name="Venter J.C."/>
        </authorList>
    </citation>
    <scope>NUCLEOTIDE SEQUENCE [LARGE SCALE GENOMIC DNA]</scope>
    <source>
        <strain evidence="5">ATCC 25650 / DSM 13394 / JCM 20685 / NBRC 16684 / NCIMB 2208 / IAM 12614 / B1</strain>
    </source>
</reference>
<dbReference type="AlphaFoldDB" id="A0NNM6"/>